<keyword evidence="1" id="KW-1133">Transmembrane helix</keyword>
<name>A0A2W5LZI5_9GAMM</name>
<feature type="transmembrane region" description="Helical" evidence="1">
    <location>
        <begin position="88"/>
        <end position="111"/>
    </location>
</feature>
<organism evidence="2 3">
    <name type="scientific">Rhodanobacter denitrificans</name>
    <dbReference type="NCBI Taxonomy" id="666685"/>
    <lineage>
        <taxon>Bacteria</taxon>
        <taxon>Pseudomonadati</taxon>
        <taxon>Pseudomonadota</taxon>
        <taxon>Gammaproteobacteria</taxon>
        <taxon>Lysobacterales</taxon>
        <taxon>Rhodanobacteraceae</taxon>
        <taxon>Rhodanobacter</taxon>
    </lineage>
</organism>
<evidence type="ECO:0000313" key="3">
    <source>
        <dbReference type="Proteomes" id="UP000249046"/>
    </source>
</evidence>
<comment type="caution">
    <text evidence="2">The sequence shown here is derived from an EMBL/GenBank/DDBJ whole genome shotgun (WGS) entry which is preliminary data.</text>
</comment>
<feature type="transmembrane region" description="Helical" evidence="1">
    <location>
        <begin position="12"/>
        <end position="34"/>
    </location>
</feature>
<evidence type="ECO:0000313" key="2">
    <source>
        <dbReference type="EMBL" id="PZQ10523.1"/>
    </source>
</evidence>
<gene>
    <name evidence="2" type="ORF">DI564_16120</name>
</gene>
<feature type="transmembrane region" description="Helical" evidence="1">
    <location>
        <begin position="54"/>
        <end position="76"/>
    </location>
</feature>
<feature type="transmembrane region" description="Helical" evidence="1">
    <location>
        <begin position="160"/>
        <end position="181"/>
    </location>
</feature>
<dbReference type="Proteomes" id="UP000249046">
    <property type="component" value="Unassembled WGS sequence"/>
</dbReference>
<proteinExistence type="predicted"/>
<keyword evidence="1" id="KW-0812">Transmembrane</keyword>
<keyword evidence="1" id="KW-0472">Membrane</keyword>
<accession>A0A2W5LZI5</accession>
<reference evidence="2 3" key="1">
    <citation type="submission" date="2017-08" db="EMBL/GenBank/DDBJ databases">
        <title>Infants hospitalized years apart are colonized by the same room-sourced microbial strains.</title>
        <authorList>
            <person name="Brooks B."/>
            <person name="Olm M.R."/>
            <person name="Firek B.A."/>
            <person name="Baker R."/>
            <person name="Thomas B.C."/>
            <person name="Morowitz M.J."/>
            <person name="Banfield J.F."/>
        </authorList>
    </citation>
    <scope>NUCLEOTIDE SEQUENCE [LARGE SCALE GENOMIC DNA]</scope>
    <source>
        <strain evidence="2">S2_005_003_R2_42</strain>
    </source>
</reference>
<evidence type="ECO:0000256" key="1">
    <source>
        <dbReference type="SAM" id="Phobius"/>
    </source>
</evidence>
<feature type="transmembrane region" description="Helical" evidence="1">
    <location>
        <begin position="117"/>
        <end position="139"/>
    </location>
</feature>
<sequence length="218" mass="22287">MRYTVRARAFAAALSALAGYIDAVGFLTLGGFFVSFMSGNSTRLGVAIAEGSPLAGIALALIVAFVAGVFAGFWLAHHSRPRAAQARVMALVGLLLAGAAVLDHTGAPLAATFGATAAMGAVNAVFAPIGGFPVGLTYMTGTLVRIGQLLADATRGEDPLAWWPYLMHWAALVAGAVIGAWTQTRIGLAALWAASACALALSAVLVWSVRRPPPAQAD</sequence>
<dbReference type="AlphaFoldDB" id="A0A2W5LZI5"/>
<feature type="transmembrane region" description="Helical" evidence="1">
    <location>
        <begin position="187"/>
        <end position="209"/>
    </location>
</feature>
<dbReference type="PANTHER" id="PTHR37314:SF4">
    <property type="entry name" value="UPF0700 TRANSMEMBRANE PROTEIN YOAK"/>
    <property type="match status" value="1"/>
</dbReference>
<dbReference type="Pfam" id="PF06912">
    <property type="entry name" value="DUF1275"/>
    <property type="match status" value="1"/>
</dbReference>
<dbReference type="EMBL" id="QFPO01000020">
    <property type="protein sequence ID" value="PZQ10523.1"/>
    <property type="molecule type" value="Genomic_DNA"/>
</dbReference>
<protein>
    <submittedName>
        <fullName evidence="2">DUF1275 domain-containing protein</fullName>
    </submittedName>
</protein>
<dbReference type="PANTHER" id="PTHR37314">
    <property type="entry name" value="SLR0142 PROTEIN"/>
    <property type="match status" value="1"/>
</dbReference>
<dbReference type="InterPro" id="IPR010699">
    <property type="entry name" value="DUF1275"/>
</dbReference>